<name>A0A1H5LKX6_9MICC</name>
<dbReference type="Gene3D" id="3.40.50.2300">
    <property type="match status" value="2"/>
</dbReference>
<proteinExistence type="predicted"/>
<gene>
    <name evidence="6" type="ORF">SAMN04489740_2502</name>
</gene>
<accession>A0A1H5LKX6</accession>
<dbReference type="GO" id="GO:0000976">
    <property type="term" value="F:transcription cis-regulatory region binding"/>
    <property type="evidence" value="ECO:0007669"/>
    <property type="project" value="TreeGrafter"/>
</dbReference>
<dbReference type="AlphaFoldDB" id="A0A1H5LKX6"/>
<dbReference type="Pfam" id="PF00356">
    <property type="entry name" value="LacI"/>
    <property type="match status" value="1"/>
</dbReference>
<feature type="region of interest" description="Disordered" evidence="4">
    <location>
        <begin position="317"/>
        <end position="342"/>
    </location>
</feature>
<dbReference type="Pfam" id="PF13377">
    <property type="entry name" value="Peripla_BP_3"/>
    <property type="match status" value="1"/>
</dbReference>
<evidence type="ECO:0000256" key="4">
    <source>
        <dbReference type="SAM" id="MobiDB-lite"/>
    </source>
</evidence>
<dbReference type="EMBL" id="FNTV01000001">
    <property type="protein sequence ID" value="SEE77650.1"/>
    <property type="molecule type" value="Genomic_DNA"/>
</dbReference>
<dbReference type="PANTHER" id="PTHR30146:SF153">
    <property type="entry name" value="LACTOSE OPERON REPRESSOR"/>
    <property type="match status" value="1"/>
</dbReference>
<dbReference type="SMART" id="SM00354">
    <property type="entry name" value="HTH_LACI"/>
    <property type="match status" value="1"/>
</dbReference>
<dbReference type="PANTHER" id="PTHR30146">
    <property type="entry name" value="LACI-RELATED TRANSCRIPTIONAL REPRESSOR"/>
    <property type="match status" value="1"/>
</dbReference>
<dbReference type="SUPFAM" id="SSF53822">
    <property type="entry name" value="Periplasmic binding protein-like I"/>
    <property type="match status" value="1"/>
</dbReference>
<dbReference type="GO" id="GO:0003700">
    <property type="term" value="F:DNA-binding transcription factor activity"/>
    <property type="evidence" value="ECO:0007669"/>
    <property type="project" value="TreeGrafter"/>
</dbReference>
<evidence type="ECO:0000256" key="2">
    <source>
        <dbReference type="ARBA" id="ARBA00023125"/>
    </source>
</evidence>
<dbReference type="Proteomes" id="UP000182725">
    <property type="component" value="Unassembled WGS sequence"/>
</dbReference>
<evidence type="ECO:0000259" key="5">
    <source>
        <dbReference type="PROSITE" id="PS50932"/>
    </source>
</evidence>
<dbReference type="InterPro" id="IPR028082">
    <property type="entry name" value="Peripla_BP_I"/>
</dbReference>
<organism evidence="6 7">
    <name type="scientific">Arthrobacter alpinus</name>
    <dbReference type="NCBI Taxonomy" id="656366"/>
    <lineage>
        <taxon>Bacteria</taxon>
        <taxon>Bacillati</taxon>
        <taxon>Actinomycetota</taxon>
        <taxon>Actinomycetes</taxon>
        <taxon>Micrococcales</taxon>
        <taxon>Micrococcaceae</taxon>
        <taxon>Arthrobacter</taxon>
    </lineage>
</organism>
<dbReference type="PROSITE" id="PS50932">
    <property type="entry name" value="HTH_LACI_2"/>
    <property type="match status" value="1"/>
</dbReference>
<reference evidence="6 7" key="1">
    <citation type="submission" date="2016-10" db="EMBL/GenBank/DDBJ databases">
        <authorList>
            <person name="de Groot N.N."/>
        </authorList>
    </citation>
    <scope>NUCLEOTIDE SEQUENCE [LARGE SCALE GENOMIC DNA]</scope>
    <source>
        <strain evidence="6 7">DSM 22274</strain>
    </source>
</reference>
<dbReference type="InterPro" id="IPR010982">
    <property type="entry name" value="Lambda_DNA-bd_dom_sf"/>
</dbReference>
<keyword evidence="1" id="KW-0805">Transcription regulation</keyword>
<dbReference type="InterPro" id="IPR000843">
    <property type="entry name" value="HTH_LacI"/>
</dbReference>
<dbReference type="InterPro" id="IPR046335">
    <property type="entry name" value="LacI/GalR-like_sensor"/>
</dbReference>
<keyword evidence="3" id="KW-0804">Transcription</keyword>
<evidence type="ECO:0000256" key="3">
    <source>
        <dbReference type="ARBA" id="ARBA00023163"/>
    </source>
</evidence>
<dbReference type="RefSeq" id="WP_074713295.1">
    <property type="nucleotide sequence ID" value="NZ_FNTV01000001.1"/>
</dbReference>
<keyword evidence="2" id="KW-0238">DNA-binding</keyword>
<evidence type="ECO:0000256" key="1">
    <source>
        <dbReference type="ARBA" id="ARBA00023015"/>
    </source>
</evidence>
<sequence length="342" mass="36299">MRAITINHVAEAAGVSIGTVSKALNGTGRVSFETRERVRREAARLGFVPRTRADSGAAVDLAYSVGVLTSDSFGRFTIPIMLGAEDTLGPGRVTVLMCDGRGDALRERFYIDSLMRRRVDGIIVTGRGNDARSPIRGTGSVPVVYAFAPSTDPDDYSIVPNSQKVGALAVDHLVGGGRRRLVQITGHESQAATAERHRGASSALTAHGLQWAAAPQFGEWSERWGREAAIRLVRDGVDFDGAFCGSDQIARGFVTGLRESGIDVPGQVGVVGVDNWDVMVEAARPPLTTIDLNLAEIGRRAAMVIINAINGEQVPKGSEKVEPSLIMRDSSASPAPPSSATR</sequence>
<evidence type="ECO:0000313" key="6">
    <source>
        <dbReference type="EMBL" id="SEE77650.1"/>
    </source>
</evidence>
<feature type="compositionally biased region" description="Low complexity" evidence="4">
    <location>
        <begin position="330"/>
        <end position="342"/>
    </location>
</feature>
<dbReference type="SUPFAM" id="SSF47413">
    <property type="entry name" value="lambda repressor-like DNA-binding domains"/>
    <property type="match status" value="1"/>
</dbReference>
<dbReference type="Gene3D" id="1.10.260.40">
    <property type="entry name" value="lambda repressor-like DNA-binding domains"/>
    <property type="match status" value="1"/>
</dbReference>
<feature type="domain" description="HTH lacI-type" evidence="5">
    <location>
        <begin position="4"/>
        <end position="58"/>
    </location>
</feature>
<dbReference type="CDD" id="cd01392">
    <property type="entry name" value="HTH_LacI"/>
    <property type="match status" value="1"/>
</dbReference>
<protein>
    <submittedName>
        <fullName evidence="6">Transcriptional regulator, LacI family</fullName>
    </submittedName>
</protein>
<evidence type="ECO:0000313" key="7">
    <source>
        <dbReference type="Proteomes" id="UP000182725"/>
    </source>
</evidence>